<gene>
    <name evidence="2" type="ORF">EJ04DRAFT_516159</name>
</gene>
<dbReference type="Pfam" id="PF01261">
    <property type="entry name" value="AP_endonuc_2"/>
    <property type="match status" value="1"/>
</dbReference>
<dbReference type="InterPro" id="IPR050312">
    <property type="entry name" value="IolE/XylAMocC-like"/>
</dbReference>
<dbReference type="PANTHER" id="PTHR12110">
    <property type="entry name" value="HYDROXYPYRUVATE ISOMERASE"/>
    <property type="match status" value="1"/>
</dbReference>
<keyword evidence="2" id="KW-0413">Isomerase</keyword>
<reference evidence="2" key="1">
    <citation type="journal article" date="2020" name="Stud. Mycol.">
        <title>101 Dothideomycetes genomes: a test case for predicting lifestyles and emergence of pathogens.</title>
        <authorList>
            <person name="Haridas S."/>
            <person name="Albert R."/>
            <person name="Binder M."/>
            <person name="Bloem J."/>
            <person name="Labutti K."/>
            <person name="Salamov A."/>
            <person name="Andreopoulos B."/>
            <person name="Baker S."/>
            <person name="Barry K."/>
            <person name="Bills G."/>
            <person name="Bluhm B."/>
            <person name="Cannon C."/>
            <person name="Castanera R."/>
            <person name="Culley D."/>
            <person name="Daum C."/>
            <person name="Ezra D."/>
            <person name="Gonzalez J."/>
            <person name="Henrissat B."/>
            <person name="Kuo A."/>
            <person name="Liang C."/>
            <person name="Lipzen A."/>
            <person name="Lutzoni F."/>
            <person name="Magnuson J."/>
            <person name="Mondo S."/>
            <person name="Nolan M."/>
            <person name="Ohm R."/>
            <person name="Pangilinan J."/>
            <person name="Park H.-J."/>
            <person name="Ramirez L."/>
            <person name="Alfaro M."/>
            <person name="Sun H."/>
            <person name="Tritt A."/>
            <person name="Yoshinaga Y."/>
            <person name="Zwiers L.-H."/>
            <person name="Turgeon B."/>
            <person name="Goodwin S."/>
            <person name="Spatafora J."/>
            <person name="Crous P."/>
            <person name="Grigoriev I."/>
        </authorList>
    </citation>
    <scope>NUCLEOTIDE SEQUENCE</scope>
    <source>
        <strain evidence="2">CBS 125425</strain>
    </source>
</reference>
<dbReference type="AlphaFoldDB" id="A0A9P4UYF5"/>
<dbReference type="PANTHER" id="PTHR12110:SF38">
    <property type="entry name" value="DIOXYGENASE, PUTATIVE (AFU_ORTHOLOGUE AFUA_6G00240)-RELATED"/>
    <property type="match status" value="1"/>
</dbReference>
<evidence type="ECO:0000313" key="3">
    <source>
        <dbReference type="Proteomes" id="UP000799444"/>
    </source>
</evidence>
<organism evidence="2 3">
    <name type="scientific">Polyplosphaeria fusca</name>
    <dbReference type="NCBI Taxonomy" id="682080"/>
    <lineage>
        <taxon>Eukaryota</taxon>
        <taxon>Fungi</taxon>
        <taxon>Dikarya</taxon>
        <taxon>Ascomycota</taxon>
        <taxon>Pezizomycotina</taxon>
        <taxon>Dothideomycetes</taxon>
        <taxon>Pleosporomycetidae</taxon>
        <taxon>Pleosporales</taxon>
        <taxon>Tetraplosphaeriaceae</taxon>
        <taxon>Polyplosphaeria</taxon>
    </lineage>
</organism>
<dbReference type="OrthoDB" id="5360893at2759"/>
<dbReference type="SUPFAM" id="SSF51658">
    <property type="entry name" value="Xylose isomerase-like"/>
    <property type="match status" value="1"/>
</dbReference>
<dbReference type="InterPro" id="IPR036237">
    <property type="entry name" value="Xyl_isomerase-like_sf"/>
</dbReference>
<comment type="caution">
    <text evidence="2">The sequence shown here is derived from an EMBL/GenBank/DDBJ whole genome shotgun (WGS) entry which is preliminary data.</text>
</comment>
<sequence length="329" mass="36600">MAPSAAIKWAVSSVSLGKHATHTLEHKISALAKNDFQGIEVVFNDLVEHAQQHQHSTIASASLIRSFAEAHNITILSLNAFKNFEGSTTSSLDDRLSEAQKWADIAVALGTRTIQVPSIFLLSSTNDNNIIVSELRTLADVAAGRGLDIAYEAVAFAAHNPLWQDSLRITKEVNRKNFRICLDSYHIHARLWGDACTASGRIPDGDSAVSRSMTEFLDTCPKDLVSYMQLSDASRWDPPLSLGDAAFDDLEVRDPRLLWSRVARPFPLEEPGYFPVIDIAKTWLVDYEWGGWVSLEGFLTETAIEEHGPEEMARRANESRSRLLRELEI</sequence>
<proteinExistence type="predicted"/>
<dbReference type="InterPro" id="IPR013022">
    <property type="entry name" value="Xyl_isomerase-like_TIM-brl"/>
</dbReference>
<evidence type="ECO:0000313" key="2">
    <source>
        <dbReference type="EMBL" id="KAF2729165.1"/>
    </source>
</evidence>
<dbReference type="Proteomes" id="UP000799444">
    <property type="component" value="Unassembled WGS sequence"/>
</dbReference>
<dbReference type="GO" id="GO:0016853">
    <property type="term" value="F:isomerase activity"/>
    <property type="evidence" value="ECO:0007669"/>
    <property type="project" value="UniProtKB-KW"/>
</dbReference>
<evidence type="ECO:0000259" key="1">
    <source>
        <dbReference type="Pfam" id="PF01261"/>
    </source>
</evidence>
<feature type="domain" description="Xylose isomerase-like TIM barrel" evidence="1">
    <location>
        <begin position="29"/>
        <end position="299"/>
    </location>
</feature>
<accession>A0A9P4UYF5</accession>
<name>A0A9P4UYF5_9PLEO</name>
<protein>
    <submittedName>
        <fullName evidence="2">Xylose isomerase-like protein</fullName>
    </submittedName>
</protein>
<dbReference type="EMBL" id="ML996254">
    <property type="protein sequence ID" value="KAF2729165.1"/>
    <property type="molecule type" value="Genomic_DNA"/>
</dbReference>
<keyword evidence="3" id="KW-1185">Reference proteome</keyword>
<dbReference type="Gene3D" id="3.20.20.150">
    <property type="entry name" value="Divalent-metal-dependent TIM barrel enzymes"/>
    <property type="match status" value="1"/>
</dbReference>